<evidence type="ECO:0000256" key="1">
    <source>
        <dbReference type="SAM" id="MobiDB-lite"/>
    </source>
</evidence>
<comment type="caution">
    <text evidence="3">The sequence shown here is derived from an EMBL/GenBank/DDBJ whole genome shotgun (WGS) entry which is preliminary data.</text>
</comment>
<feature type="compositionally biased region" description="Acidic residues" evidence="1">
    <location>
        <begin position="246"/>
        <end position="257"/>
    </location>
</feature>
<reference evidence="3 4" key="1">
    <citation type="journal article" date="2019" name="Commun. Biol.">
        <title>The bagworm genome reveals a unique fibroin gene that provides high tensile strength.</title>
        <authorList>
            <person name="Kono N."/>
            <person name="Nakamura H."/>
            <person name="Ohtoshi R."/>
            <person name="Tomita M."/>
            <person name="Numata K."/>
            <person name="Arakawa K."/>
        </authorList>
    </citation>
    <scope>NUCLEOTIDE SEQUENCE [LARGE SCALE GENOMIC DNA]</scope>
</reference>
<evidence type="ECO:0000313" key="4">
    <source>
        <dbReference type="Proteomes" id="UP000299102"/>
    </source>
</evidence>
<feature type="domain" description="PiggyBac transposable element-derived protein" evidence="2">
    <location>
        <begin position="347"/>
        <end position="602"/>
    </location>
</feature>
<dbReference type="Proteomes" id="UP000299102">
    <property type="component" value="Unassembled WGS sequence"/>
</dbReference>
<dbReference type="PANTHER" id="PTHR46599:SF3">
    <property type="entry name" value="PIGGYBAC TRANSPOSABLE ELEMENT-DERIVED PROTEIN 4"/>
    <property type="match status" value="1"/>
</dbReference>
<proteinExistence type="predicted"/>
<keyword evidence="4" id="KW-1185">Reference proteome</keyword>
<dbReference type="OrthoDB" id="8191541at2759"/>
<accession>A0A4C1SJK9</accession>
<name>A0A4C1SJK9_EUMVA</name>
<feature type="region of interest" description="Disordered" evidence="1">
    <location>
        <begin position="246"/>
        <end position="302"/>
    </location>
</feature>
<gene>
    <name evidence="3" type="primary">PGBD4</name>
    <name evidence="3" type="ORF">EVAR_70172_1</name>
</gene>
<dbReference type="AlphaFoldDB" id="A0A4C1SJK9"/>
<evidence type="ECO:0000259" key="2">
    <source>
        <dbReference type="Pfam" id="PF13843"/>
    </source>
</evidence>
<sequence>MAFCTNYWIPLVASTDKGHRQFPPQTQFIRCCQRDTIAPVRSEQESRKAAAYPPAYMQYTRMTCRCYEENYSIEAVANESCEPNCTRATRSEVENLRPISGISNIPELFSKFFKEGSRSPKWIFKWTFKEVDVGYRLNEPTGHSETATVFQTQIFPRVSGVRLSACIYFLRTNQCRACARRVCTCARLVRSHVSHLESFRVMSKNEEHIVRWLQQEVSDEEDISGEDCSDVKPDVTVDQDQAEECESEFEIEGDDEQNSLPEQTASSRSQTPSRSPEESDSSEDDIPLSRLQSRGRPRKKKYFSSNRFRWSSVPNVTRSRTPQHNIVLQTPGVKPAFRSILNNSTIPLDIWSFLFTNEMLDKIILHTNKKIRLMRPKYKNQACIQDLDLTELKTFIGLLFYSAIFKENHEHYTSWYSTDGTGREIYGCILSKNRLEVLLNTIRCDDAETREQRRQVDVAGLISELFQSFIHNSQEVYSIGTCAHVDEMLVAFRGRCKFKMYMPKNPTKYGIKIMCITDARNGYLLNAYIYLGKDSDGQNLPQELKHLLKSTQAVLRLITPIENSNRNVTADNWFSSIELVNFSKQRRISFVGTLKKKQARNTARV</sequence>
<dbReference type="PANTHER" id="PTHR46599">
    <property type="entry name" value="PIGGYBAC TRANSPOSABLE ELEMENT-DERIVED PROTEIN 4"/>
    <property type="match status" value="1"/>
</dbReference>
<feature type="compositionally biased region" description="Polar residues" evidence="1">
    <location>
        <begin position="258"/>
        <end position="271"/>
    </location>
</feature>
<dbReference type="EMBL" id="BGZK01003537">
    <property type="protein sequence ID" value="GBP02352.1"/>
    <property type="molecule type" value="Genomic_DNA"/>
</dbReference>
<evidence type="ECO:0000313" key="3">
    <source>
        <dbReference type="EMBL" id="GBP02352.1"/>
    </source>
</evidence>
<dbReference type="Pfam" id="PF13843">
    <property type="entry name" value="DDE_Tnp_1_7"/>
    <property type="match status" value="1"/>
</dbReference>
<organism evidence="3 4">
    <name type="scientific">Eumeta variegata</name>
    <name type="common">Bagworm moth</name>
    <name type="synonym">Eumeta japonica</name>
    <dbReference type="NCBI Taxonomy" id="151549"/>
    <lineage>
        <taxon>Eukaryota</taxon>
        <taxon>Metazoa</taxon>
        <taxon>Ecdysozoa</taxon>
        <taxon>Arthropoda</taxon>
        <taxon>Hexapoda</taxon>
        <taxon>Insecta</taxon>
        <taxon>Pterygota</taxon>
        <taxon>Neoptera</taxon>
        <taxon>Endopterygota</taxon>
        <taxon>Lepidoptera</taxon>
        <taxon>Glossata</taxon>
        <taxon>Ditrysia</taxon>
        <taxon>Tineoidea</taxon>
        <taxon>Psychidae</taxon>
        <taxon>Oiketicinae</taxon>
        <taxon>Eumeta</taxon>
    </lineage>
</organism>
<feature type="compositionally biased region" description="Basic residues" evidence="1">
    <location>
        <begin position="293"/>
        <end position="302"/>
    </location>
</feature>
<dbReference type="InterPro" id="IPR029526">
    <property type="entry name" value="PGBD"/>
</dbReference>
<dbReference type="STRING" id="151549.A0A4C1SJK9"/>
<protein>
    <submittedName>
        <fullName evidence="3">PiggyBac transposable element-derived protein 4</fullName>
    </submittedName>
</protein>